<accession>A0ABS6Y6Q2</accession>
<keyword evidence="2" id="KW-1185">Reference proteome</keyword>
<comment type="caution">
    <text evidence="1">The sequence shown here is derived from an EMBL/GenBank/DDBJ whole genome shotgun (WGS) entry which is preliminary data.</text>
</comment>
<reference evidence="1 2" key="1">
    <citation type="submission" date="2021-07" db="EMBL/GenBank/DDBJ databases">
        <title>Genomic diversity and antimicrobial resistance of Prevotella spp. isolated from chronic lung disease airways.</title>
        <authorList>
            <person name="Webb K.A."/>
            <person name="Olagoke O.S."/>
            <person name="Baird T."/>
            <person name="Neill J."/>
            <person name="Pham A."/>
            <person name="Wells T.J."/>
            <person name="Ramsay K.A."/>
            <person name="Bell S.C."/>
            <person name="Sarovich D.S."/>
            <person name="Price E.P."/>
        </authorList>
    </citation>
    <scope>NUCLEOTIDE SEQUENCE [LARGE SCALE GENOMIC DNA]</scope>
    <source>
        <strain evidence="1 2">SCHI0027.S.6</strain>
    </source>
</reference>
<dbReference type="RefSeq" id="WP_219433460.1">
    <property type="nucleotide sequence ID" value="NZ_JAHXCP010000010.1"/>
</dbReference>
<proteinExistence type="predicted"/>
<dbReference type="Proteomes" id="UP000812077">
    <property type="component" value="Unassembled WGS sequence"/>
</dbReference>
<evidence type="ECO:0008006" key="3">
    <source>
        <dbReference type="Google" id="ProtNLM"/>
    </source>
</evidence>
<name>A0ABS6Y6Q2_9BACT</name>
<sequence>MIEQINYKVLWVDDDESIIDAYATLAEVNYNLSLDVAPDWETAEEKLRVHFREYSAIILDANCKLNKSDSKPSEFFLGQASVRLSRIFGEKHEFIPWYILSAGTMNQFDTVLALINTEERQNMEFVWGELLYRKDSLGEDGPDALFKRIVEVSNDKTINKVLLRHADVFKYLGKGKLIDYVQARNYMIKMLSALYNPEENLNFEYEGNPLRKVLEYVFRTALDYGLIPEICKNDEKSISPQLASLFMSGRNVRIPSEKCNTSVRYGKEEDALAIFPQEISTIVKNLIQFSNEASHTSEKTTASYFINYADKEIFFGYTLLLCNFIKWFGHYVEQHPNKEENLSFHCIITTPQSGQVKADKKAVQGVTTKKKEVPTKESLIGSTGYVINTGKVGQVKGCCKLMPEDKQFMFKTIRILELKENDGYDAEQYPYIVSKLELA</sequence>
<evidence type="ECO:0000313" key="1">
    <source>
        <dbReference type="EMBL" id="MBW4754854.1"/>
    </source>
</evidence>
<gene>
    <name evidence="1" type="ORF">KZO77_07320</name>
</gene>
<protein>
    <recommendedName>
        <fullName evidence="3">Response regulator</fullName>
    </recommendedName>
</protein>
<evidence type="ECO:0000313" key="2">
    <source>
        <dbReference type="Proteomes" id="UP000812077"/>
    </source>
</evidence>
<dbReference type="EMBL" id="JAHXCP010000010">
    <property type="protein sequence ID" value="MBW4754854.1"/>
    <property type="molecule type" value="Genomic_DNA"/>
</dbReference>
<organism evidence="1 2">
    <name type="scientific">Prevotella melaninogenica</name>
    <dbReference type="NCBI Taxonomy" id="28132"/>
    <lineage>
        <taxon>Bacteria</taxon>
        <taxon>Pseudomonadati</taxon>
        <taxon>Bacteroidota</taxon>
        <taxon>Bacteroidia</taxon>
        <taxon>Bacteroidales</taxon>
        <taxon>Prevotellaceae</taxon>
        <taxon>Prevotella</taxon>
    </lineage>
</organism>